<feature type="binding site" evidence="9">
    <location>
        <begin position="65"/>
        <end position="66"/>
    </location>
    <ligand>
        <name>substrate</name>
    </ligand>
</feature>
<sequence length="286" mass="30816">MEIKNADKAQVLVEALPYLQKYYNKVVVVKYGGNAMVNPQLKEAVMSDIVLLSLVGIKVVLVHGGGPEITQTLSSMGKESKFVGGLRCTDEETIKVVQMVLCGKTNKDLVRLLQQNNGRAIGMCGVDGRMIQAKKLESDPDLGYVGEITKIDPAPILDVLEKGYIPVIATIGCDEEGNVYNINADLAAARIAAQLKAENLISMTDVAGLLRDKEDPSSLISVVKVSEVPALIQQEIVSGGMIPKVNCCVEAVRRGVKRAFIIDGRVAHSILIEMMTDEGMGTMFLG</sequence>
<evidence type="ECO:0000256" key="9">
    <source>
        <dbReference type="HAMAP-Rule" id="MF_00082"/>
    </source>
</evidence>
<comment type="function">
    <text evidence="9">Catalyzes the ATP-dependent phosphorylation of N-acetyl-L-glutamate.</text>
</comment>
<feature type="site" description="Transition state stabilizer" evidence="9">
    <location>
        <position position="30"/>
    </location>
</feature>
<dbReference type="InterPro" id="IPR001057">
    <property type="entry name" value="Glu/AcGlu_kinase"/>
</dbReference>
<evidence type="ECO:0000256" key="8">
    <source>
        <dbReference type="ARBA" id="ARBA00048141"/>
    </source>
</evidence>
<dbReference type="EMBL" id="JACRTD010000007">
    <property type="protein sequence ID" value="MBC8585908.1"/>
    <property type="molecule type" value="Genomic_DNA"/>
</dbReference>
<comment type="caution">
    <text evidence="11">The sequence shown here is derived from an EMBL/GenBank/DDBJ whole genome shotgun (WGS) entry which is preliminary data.</text>
</comment>
<dbReference type="FunFam" id="3.40.1160.10:FF:000004">
    <property type="entry name" value="Acetylglutamate kinase"/>
    <property type="match status" value="1"/>
</dbReference>
<dbReference type="PRINTS" id="PR00474">
    <property type="entry name" value="GLU5KINASE"/>
</dbReference>
<evidence type="ECO:0000259" key="10">
    <source>
        <dbReference type="Pfam" id="PF00696"/>
    </source>
</evidence>
<dbReference type="EC" id="2.7.2.8" evidence="9"/>
<evidence type="ECO:0000256" key="5">
    <source>
        <dbReference type="ARBA" id="ARBA00022741"/>
    </source>
</evidence>
<feature type="binding site" evidence="9">
    <location>
        <position position="181"/>
    </location>
    <ligand>
        <name>substrate</name>
    </ligand>
</feature>
<dbReference type="InterPro" id="IPR036393">
    <property type="entry name" value="AceGlu_kinase-like_sf"/>
</dbReference>
<dbReference type="GO" id="GO:0005737">
    <property type="term" value="C:cytoplasm"/>
    <property type="evidence" value="ECO:0007669"/>
    <property type="project" value="UniProtKB-SubCell"/>
</dbReference>
<dbReference type="PANTHER" id="PTHR23342:SF0">
    <property type="entry name" value="N-ACETYLGLUTAMATE SYNTHASE, MITOCHONDRIAL"/>
    <property type="match status" value="1"/>
</dbReference>
<gene>
    <name evidence="9 11" type="primary">argB</name>
    <name evidence="11" type="ORF">H8705_09960</name>
</gene>
<feature type="domain" description="Aspartate/glutamate/uridylate kinase" evidence="10">
    <location>
        <begin position="25"/>
        <end position="263"/>
    </location>
</feature>
<proteinExistence type="inferred from homology"/>
<dbReference type="GO" id="GO:0003991">
    <property type="term" value="F:acetylglutamate kinase activity"/>
    <property type="evidence" value="ECO:0007669"/>
    <property type="project" value="UniProtKB-UniRule"/>
</dbReference>
<organism evidence="11 12">
    <name type="scientific">Youxingia wuxianensis</name>
    <dbReference type="NCBI Taxonomy" id="2763678"/>
    <lineage>
        <taxon>Bacteria</taxon>
        <taxon>Bacillati</taxon>
        <taxon>Bacillota</taxon>
        <taxon>Clostridia</taxon>
        <taxon>Eubacteriales</taxon>
        <taxon>Oscillospiraceae</taxon>
        <taxon>Youxingia</taxon>
    </lineage>
</organism>
<dbReference type="PIRSF" id="PIRSF000728">
    <property type="entry name" value="NAGK"/>
    <property type="match status" value="1"/>
</dbReference>
<keyword evidence="9" id="KW-0963">Cytoplasm</keyword>
<keyword evidence="7 9" id="KW-0067">ATP-binding</keyword>
<name>A0A926EPS7_9FIRM</name>
<evidence type="ECO:0000256" key="3">
    <source>
        <dbReference type="ARBA" id="ARBA00022605"/>
    </source>
</evidence>
<keyword evidence="3 9" id="KW-0028">Amino-acid biosynthesis</keyword>
<dbReference type="SUPFAM" id="SSF53633">
    <property type="entry name" value="Carbamate kinase-like"/>
    <property type="match status" value="1"/>
</dbReference>
<feature type="site" description="Transition state stabilizer" evidence="9">
    <location>
        <position position="244"/>
    </location>
</feature>
<reference evidence="11" key="1">
    <citation type="submission" date="2020-08" db="EMBL/GenBank/DDBJ databases">
        <title>Genome public.</title>
        <authorList>
            <person name="Liu C."/>
            <person name="Sun Q."/>
        </authorList>
    </citation>
    <scope>NUCLEOTIDE SEQUENCE</scope>
    <source>
        <strain evidence="11">NSJ-64</strain>
    </source>
</reference>
<keyword evidence="4 9" id="KW-0808">Transferase</keyword>
<evidence type="ECO:0000313" key="12">
    <source>
        <dbReference type="Proteomes" id="UP000623678"/>
    </source>
</evidence>
<dbReference type="PANTHER" id="PTHR23342">
    <property type="entry name" value="N-ACETYLGLUTAMATE SYNTHASE"/>
    <property type="match status" value="1"/>
</dbReference>
<comment type="catalytic activity">
    <reaction evidence="8 9">
        <text>N-acetyl-L-glutamate + ATP = N-acetyl-L-glutamyl 5-phosphate + ADP</text>
        <dbReference type="Rhea" id="RHEA:14629"/>
        <dbReference type="ChEBI" id="CHEBI:30616"/>
        <dbReference type="ChEBI" id="CHEBI:44337"/>
        <dbReference type="ChEBI" id="CHEBI:57936"/>
        <dbReference type="ChEBI" id="CHEBI:456216"/>
        <dbReference type="EC" id="2.7.2.8"/>
    </reaction>
</comment>
<comment type="pathway">
    <text evidence="1 9">Amino-acid biosynthesis; L-arginine biosynthesis; N(2)-acetyl-L-ornithine from L-glutamate: step 2/4.</text>
</comment>
<evidence type="ECO:0000256" key="7">
    <source>
        <dbReference type="ARBA" id="ARBA00022840"/>
    </source>
</evidence>
<feature type="binding site" evidence="9">
    <location>
        <position position="87"/>
    </location>
    <ligand>
        <name>substrate</name>
    </ligand>
</feature>
<dbReference type="InterPro" id="IPR037528">
    <property type="entry name" value="ArgB"/>
</dbReference>
<dbReference type="GO" id="GO:0042450">
    <property type="term" value="P:L-arginine biosynthetic process via ornithine"/>
    <property type="evidence" value="ECO:0007669"/>
    <property type="project" value="UniProtKB-UniRule"/>
</dbReference>
<evidence type="ECO:0000256" key="6">
    <source>
        <dbReference type="ARBA" id="ARBA00022777"/>
    </source>
</evidence>
<dbReference type="NCBIfam" id="TIGR00761">
    <property type="entry name" value="argB"/>
    <property type="match status" value="1"/>
</dbReference>
<dbReference type="RefSeq" id="WP_262395616.1">
    <property type="nucleotide sequence ID" value="NZ_JACRTD010000007.1"/>
</dbReference>
<evidence type="ECO:0000313" key="11">
    <source>
        <dbReference type="EMBL" id="MBC8585908.1"/>
    </source>
</evidence>
<comment type="similarity">
    <text evidence="9">Belongs to the acetylglutamate kinase family. ArgB subfamily.</text>
</comment>
<accession>A0A926EPS7</accession>
<evidence type="ECO:0000256" key="4">
    <source>
        <dbReference type="ARBA" id="ARBA00022679"/>
    </source>
</evidence>
<keyword evidence="6 9" id="KW-0418">Kinase</keyword>
<comment type="subcellular location">
    <subcellularLocation>
        <location evidence="9">Cytoplasm</location>
    </subcellularLocation>
</comment>
<evidence type="ECO:0000256" key="1">
    <source>
        <dbReference type="ARBA" id="ARBA00004828"/>
    </source>
</evidence>
<keyword evidence="12" id="KW-1185">Reference proteome</keyword>
<evidence type="ECO:0000256" key="2">
    <source>
        <dbReference type="ARBA" id="ARBA00022571"/>
    </source>
</evidence>
<dbReference type="HAMAP" id="MF_00082">
    <property type="entry name" value="ArgB"/>
    <property type="match status" value="1"/>
</dbReference>
<dbReference type="InterPro" id="IPR041727">
    <property type="entry name" value="NAGK-C"/>
</dbReference>
<dbReference type="CDD" id="cd04250">
    <property type="entry name" value="AAK_NAGK-C"/>
    <property type="match status" value="1"/>
</dbReference>
<dbReference type="InterPro" id="IPR001048">
    <property type="entry name" value="Asp/Glu/Uridylate_kinase"/>
</dbReference>
<dbReference type="AlphaFoldDB" id="A0A926EPS7"/>
<dbReference type="Pfam" id="PF00696">
    <property type="entry name" value="AA_kinase"/>
    <property type="match status" value="1"/>
</dbReference>
<keyword evidence="5 9" id="KW-0547">Nucleotide-binding</keyword>
<dbReference type="Gene3D" id="3.40.1160.10">
    <property type="entry name" value="Acetylglutamate kinase-like"/>
    <property type="match status" value="1"/>
</dbReference>
<dbReference type="InterPro" id="IPR004662">
    <property type="entry name" value="AcgluKinase_fam"/>
</dbReference>
<protein>
    <recommendedName>
        <fullName evidence="9">Acetylglutamate kinase</fullName>
        <ecNumber evidence="9">2.7.2.8</ecNumber>
    </recommendedName>
    <alternativeName>
        <fullName evidence="9">N-acetyl-L-glutamate 5-phosphotransferase</fullName>
    </alternativeName>
    <alternativeName>
        <fullName evidence="9">NAG kinase</fullName>
        <shortName evidence="9">NAGK</shortName>
    </alternativeName>
</protein>
<dbReference type="Proteomes" id="UP000623678">
    <property type="component" value="Unassembled WGS sequence"/>
</dbReference>
<dbReference type="GO" id="GO:0005524">
    <property type="term" value="F:ATP binding"/>
    <property type="evidence" value="ECO:0007669"/>
    <property type="project" value="UniProtKB-UniRule"/>
</dbReference>
<keyword evidence="2 9" id="KW-0055">Arginine biosynthesis</keyword>